<sequence>MSALSPLQFLPEHVVKLIVNHITGSSRVFSDGVRVNSPKYRMLLKPLLWVCHNFRAVAYSRYCNNFELNLSNLSFDDLDPRYLRTHRTDIDYRTLNYLGYSTHRSAKDVTVFLDERAVYSGETLEMASRAPYDGCSFPLARKIAFIFVKDANGWVNEDVGIDPLIAGANICDFVERIKQMAPLVGEISVQPVDNDDALNVSNQYFGDLASRLYQLACRIEYNYHCYPEDSMRLQLDTIRNLTHISTSTDPSIGNVDQFIQLARKNALTLQSLVLKCEQDIDILSLVRDAGGNHVTYPRLLTLKLWSESESEELKRPVFHGAAPFPLLQRLTISYQCLFDDDTFFRGNAATLEWLDMQLDHSNASVLHKFKVFVPGSHPKLRVVKLSYSDDSVSELFASPAEVLQFVYRIGPGAAIREYTLAFHFDAPTTSLSSLGNYTCIQVLSLPSLSPVLWDVITLIKSLPLLSDLYTSLPKLGPIPDGVTMDELPEHVISNYAPMGRRFRCWHLNRGLGYNYTEAKTCVLLLLLALACPNFDYATPPSIQRGLFMKRMETEIYSDRFKSYAPRLRRLLFSGWSSC</sequence>
<evidence type="ECO:0000313" key="2">
    <source>
        <dbReference type="Proteomes" id="UP001140011"/>
    </source>
</evidence>
<accession>A0A9W8GWS4</accession>
<dbReference type="Proteomes" id="UP001140011">
    <property type="component" value="Unassembled WGS sequence"/>
</dbReference>
<dbReference type="EMBL" id="JANBUH010000321">
    <property type="protein sequence ID" value="KAJ2752099.1"/>
    <property type="molecule type" value="Genomic_DNA"/>
</dbReference>
<comment type="caution">
    <text evidence="1">The sequence shown here is derived from an EMBL/GenBank/DDBJ whole genome shotgun (WGS) entry which is preliminary data.</text>
</comment>
<protein>
    <submittedName>
        <fullName evidence="1">Uncharacterized protein</fullName>
    </submittedName>
</protein>
<name>A0A9W8GWS4_9FUNG</name>
<evidence type="ECO:0000313" key="1">
    <source>
        <dbReference type="EMBL" id="KAJ2752099.1"/>
    </source>
</evidence>
<dbReference type="OrthoDB" id="5560891at2759"/>
<dbReference type="AlphaFoldDB" id="A0A9W8GWS4"/>
<gene>
    <name evidence="1" type="ORF">GGI19_004049</name>
</gene>
<keyword evidence="2" id="KW-1185">Reference proteome</keyword>
<organism evidence="1 2">
    <name type="scientific">Coemansia pectinata</name>
    <dbReference type="NCBI Taxonomy" id="1052879"/>
    <lineage>
        <taxon>Eukaryota</taxon>
        <taxon>Fungi</taxon>
        <taxon>Fungi incertae sedis</taxon>
        <taxon>Zoopagomycota</taxon>
        <taxon>Kickxellomycotina</taxon>
        <taxon>Kickxellomycetes</taxon>
        <taxon>Kickxellales</taxon>
        <taxon>Kickxellaceae</taxon>
        <taxon>Coemansia</taxon>
    </lineage>
</organism>
<reference evidence="1" key="1">
    <citation type="submission" date="2022-07" db="EMBL/GenBank/DDBJ databases">
        <title>Phylogenomic reconstructions and comparative analyses of Kickxellomycotina fungi.</title>
        <authorList>
            <person name="Reynolds N.K."/>
            <person name="Stajich J.E."/>
            <person name="Barry K."/>
            <person name="Grigoriev I.V."/>
            <person name="Crous P."/>
            <person name="Smith M.E."/>
        </authorList>
    </citation>
    <scope>NUCLEOTIDE SEQUENCE</scope>
    <source>
        <strain evidence="1">BCRC 34297</strain>
    </source>
</reference>
<proteinExistence type="predicted"/>